<dbReference type="Proteomes" id="UP000799440">
    <property type="component" value="Unassembled WGS sequence"/>
</dbReference>
<dbReference type="GO" id="GO:0003677">
    <property type="term" value="F:DNA binding"/>
    <property type="evidence" value="ECO:0007669"/>
    <property type="project" value="InterPro"/>
</dbReference>
<gene>
    <name evidence="3" type="ORF">M011DRAFT_529404</name>
</gene>
<dbReference type="PANTHER" id="PTHR37535:SF3">
    <property type="entry name" value="FLUG DOMAIN-CONTAINING PROTEIN"/>
    <property type="match status" value="1"/>
</dbReference>
<keyword evidence="1" id="KW-0233">DNA recombination</keyword>
<keyword evidence="4" id="KW-1185">Reference proteome</keyword>
<sequence>MAEVKATGARNGTARLGTTITVNTLHKEFQHIRRCLRLAHDFSWSNKVVQAVKKCIDNLAKTEGACTATREKTLAYALDADEIQFYLWNCSEYVYAHPRAMVQFSFLLHIISVWGLRTGEITESTSHQGSNEGIKYSDVSLSLARCDKGALQYQMKIALRNRKFCRGNEGKVKKITLREHMDPTQRYRCPIRKFLALTLADDVFVYQRLPEDFDNRWIRPTASSRVFEIKEERNLPLCRKIDGLRVSETRMQTASSLNRILKDICEQCGYTEPVTTYTFRRGVANKVEANASQKGTKEVLGHNGDRTWHAYAAPTIGTDAQAIAYDKPQDTECFQFAQSIAYTRDLGAPKPANATLGILCIPSEDVIRAVAQVNPTYRSGDIMKKARREQYKINRQQFRKAVRSEASPVSDVPGGDDFEADIVHKELGKTIPVCIRPVPSPEFTQMLKYNPLQARVIETLWHRKEASLAECVQPLMELANPEPFRVFYPRPVLPLNDDGTCPYCKKDILSRYPHHSRVALHLLDYYCNTQNVRFCFDCTQFIDQKPGTRHCCPPGVGFDPNNQVYGVITWRGLIIRKGRCPYKLCCNRRYRHAQDLHRHIEDHHLTGLQDEPLTCPHPACGEPCNSREELRTHLHTTHKIHLVRKRDLLAKIGVRGKGTVANEAAISMLPTVEMTIVLLSIYFCLVTAKTASGGTSCQVP</sequence>
<accession>A0A6A6V191</accession>
<dbReference type="EMBL" id="MU006601">
    <property type="protein sequence ID" value="KAF2742977.1"/>
    <property type="molecule type" value="Genomic_DNA"/>
</dbReference>
<proteinExistence type="predicted"/>
<dbReference type="SUPFAM" id="SSF56349">
    <property type="entry name" value="DNA breaking-rejoining enzymes"/>
    <property type="match status" value="1"/>
</dbReference>
<organism evidence="3 4">
    <name type="scientific">Sporormia fimetaria CBS 119925</name>
    <dbReference type="NCBI Taxonomy" id="1340428"/>
    <lineage>
        <taxon>Eukaryota</taxon>
        <taxon>Fungi</taxon>
        <taxon>Dikarya</taxon>
        <taxon>Ascomycota</taxon>
        <taxon>Pezizomycotina</taxon>
        <taxon>Dothideomycetes</taxon>
        <taxon>Pleosporomycetidae</taxon>
        <taxon>Pleosporales</taxon>
        <taxon>Sporormiaceae</taxon>
        <taxon>Sporormia</taxon>
    </lineage>
</organism>
<dbReference type="OrthoDB" id="3943630at2759"/>
<dbReference type="InterPro" id="IPR011010">
    <property type="entry name" value="DNA_brk_join_enz"/>
</dbReference>
<reference evidence="3" key="1">
    <citation type="journal article" date="2020" name="Stud. Mycol.">
        <title>101 Dothideomycetes genomes: a test case for predicting lifestyles and emergence of pathogens.</title>
        <authorList>
            <person name="Haridas S."/>
            <person name="Albert R."/>
            <person name="Binder M."/>
            <person name="Bloem J."/>
            <person name="Labutti K."/>
            <person name="Salamov A."/>
            <person name="Andreopoulos B."/>
            <person name="Baker S."/>
            <person name="Barry K."/>
            <person name="Bills G."/>
            <person name="Bluhm B."/>
            <person name="Cannon C."/>
            <person name="Castanera R."/>
            <person name="Culley D."/>
            <person name="Daum C."/>
            <person name="Ezra D."/>
            <person name="Gonzalez J."/>
            <person name="Henrissat B."/>
            <person name="Kuo A."/>
            <person name="Liang C."/>
            <person name="Lipzen A."/>
            <person name="Lutzoni F."/>
            <person name="Magnuson J."/>
            <person name="Mondo S."/>
            <person name="Nolan M."/>
            <person name="Ohm R."/>
            <person name="Pangilinan J."/>
            <person name="Park H.-J."/>
            <person name="Ramirez L."/>
            <person name="Alfaro M."/>
            <person name="Sun H."/>
            <person name="Tritt A."/>
            <person name="Yoshinaga Y."/>
            <person name="Zwiers L.-H."/>
            <person name="Turgeon B."/>
            <person name="Goodwin S."/>
            <person name="Spatafora J."/>
            <person name="Crous P."/>
            <person name="Grigoriev I."/>
        </authorList>
    </citation>
    <scope>NUCLEOTIDE SEQUENCE</scope>
    <source>
        <strain evidence="3">CBS 119925</strain>
    </source>
</reference>
<protein>
    <recommendedName>
        <fullName evidence="2">C2H2-type domain-containing protein</fullName>
    </recommendedName>
</protein>
<dbReference type="PANTHER" id="PTHR37535">
    <property type="entry name" value="FLUG DOMAIN PROTEIN"/>
    <property type="match status" value="1"/>
</dbReference>
<dbReference type="GO" id="GO:0006310">
    <property type="term" value="P:DNA recombination"/>
    <property type="evidence" value="ECO:0007669"/>
    <property type="project" value="UniProtKB-KW"/>
</dbReference>
<dbReference type="AlphaFoldDB" id="A0A6A6V191"/>
<evidence type="ECO:0000256" key="1">
    <source>
        <dbReference type="ARBA" id="ARBA00023172"/>
    </source>
</evidence>
<dbReference type="GO" id="GO:0015074">
    <property type="term" value="P:DNA integration"/>
    <property type="evidence" value="ECO:0007669"/>
    <property type="project" value="InterPro"/>
</dbReference>
<dbReference type="InterPro" id="IPR013762">
    <property type="entry name" value="Integrase-like_cat_sf"/>
</dbReference>
<dbReference type="Pfam" id="PF11917">
    <property type="entry name" value="DUF3435"/>
    <property type="match status" value="1"/>
</dbReference>
<dbReference type="InterPro" id="IPR021842">
    <property type="entry name" value="DUF3435"/>
</dbReference>
<evidence type="ECO:0000313" key="3">
    <source>
        <dbReference type="EMBL" id="KAF2742977.1"/>
    </source>
</evidence>
<evidence type="ECO:0000259" key="2">
    <source>
        <dbReference type="PROSITE" id="PS00028"/>
    </source>
</evidence>
<feature type="domain" description="C2H2-type" evidence="2">
    <location>
        <begin position="615"/>
        <end position="638"/>
    </location>
</feature>
<dbReference type="Gene3D" id="1.10.443.10">
    <property type="entry name" value="Intergrase catalytic core"/>
    <property type="match status" value="1"/>
</dbReference>
<evidence type="ECO:0000313" key="4">
    <source>
        <dbReference type="Proteomes" id="UP000799440"/>
    </source>
</evidence>
<dbReference type="InterPro" id="IPR013087">
    <property type="entry name" value="Znf_C2H2_type"/>
</dbReference>
<name>A0A6A6V191_9PLEO</name>
<dbReference type="PROSITE" id="PS00028">
    <property type="entry name" value="ZINC_FINGER_C2H2_1"/>
    <property type="match status" value="1"/>
</dbReference>